<dbReference type="InterPro" id="IPR036676">
    <property type="entry name" value="PurM-like_C_sf"/>
</dbReference>
<dbReference type="HAMAP" id="MF_00138">
    <property type="entry name" value="GARS"/>
    <property type="match status" value="1"/>
</dbReference>
<dbReference type="GO" id="GO:0046872">
    <property type="term" value="F:metal ion binding"/>
    <property type="evidence" value="ECO:0007669"/>
    <property type="project" value="UniProtKB-KW"/>
</dbReference>
<dbReference type="FunFam" id="3.40.50.170:FF:000006">
    <property type="entry name" value="Trifunctional purine biosynthetic protein adenosine-3"/>
    <property type="match status" value="1"/>
</dbReference>
<evidence type="ECO:0000256" key="4">
    <source>
        <dbReference type="ARBA" id="ARBA00007423"/>
    </source>
</evidence>
<dbReference type="Gene3D" id="3.30.1330.10">
    <property type="entry name" value="PurM-like, N-terminal domain"/>
    <property type="match status" value="2"/>
</dbReference>
<dbReference type="CDD" id="cd02196">
    <property type="entry name" value="PurM"/>
    <property type="match status" value="2"/>
</dbReference>
<gene>
    <name evidence="18" type="primary">PUR2</name>
</gene>
<evidence type="ECO:0000256" key="2">
    <source>
        <dbReference type="ARBA" id="ARBA00005054"/>
    </source>
</evidence>
<dbReference type="InterPro" id="IPR036921">
    <property type="entry name" value="PurM-like_N_sf"/>
</dbReference>
<comment type="catalytic activity">
    <reaction evidence="16">
        <text>5-phospho-beta-D-ribosylamine + glycine + ATP = N(1)-(5-phospho-beta-D-ribosyl)glycinamide + ADP + phosphate + H(+)</text>
        <dbReference type="Rhea" id="RHEA:17453"/>
        <dbReference type="ChEBI" id="CHEBI:15378"/>
        <dbReference type="ChEBI" id="CHEBI:30616"/>
        <dbReference type="ChEBI" id="CHEBI:43474"/>
        <dbReference type="ChEBI" id="CHEBI:57305"/>
        <dbReference type="ChEBI" id="CHEBI:58681"/>
        <dbReference type="ChEBI" id="CHEBI:143788"/>
        <dbReference type="ChEBI" id="CHEBI:456216"/>
        <dbReference type="EC" id="6.3.4.13"/>
    </reaction>
</comment>
<dbReference type="NCBIfam" id="TIGR00877">
    <property type="entry name" value="purD"/>
    <property type="match status" value="1"/>
</dbReference>
<keyword evidence="9 16" id="KW-0479">Metal-binding</keyword>
<dbReference type="EMBL" id="GAKP01019994">
    <property type="protein sequence ID" value="JAC38958.1"/>
    <property type="molecule type" value="Transcribed_RNA"/>
</dbReference>
<dbReference type="HAMAP" id="MF_00741">
    <property type="entry name" value="AIRS"/>
    <property type="match status" value="1"/>
</dbReference>
<dbReference type="InterPro" id="IPR011761">
    <property type="entry name" value="ATP-grasp"/>
</dbReference>
<dbReference type="InterPro" id="IPR013815">
    <property type="entry name" value="ATP_grasp_subdomain_1"/>
</dbReference>
<comment type="pathway">
    <text evidence="2 16">Purine metabolism; IMP biosynthesis via de novo pathway; N(2)-formyl-N(1)-(5-phospho-D-ribosyl)glycinamide from N(1)-(5-phospho-D-ribosyl)glycinamide (10-formyl THF route): step 1/1.</text>
</comment>
<evidence type="ECO:0000256" key="11">
    <source>
        <dbReference type="ARBA" id="ARBA00022755"/>
    </source>
</evidence>
<dbReference type="FunFam" id="3.90.600.10:FF:000001">
    <property type="entry name" value="Trifunctional purine biosynthetic protein adenosine-3"/>
    <property type="match status" value="1"/>
</dbReference>
<dbReference type="Gene3D" id="3.30.1490.20">
    <property type="entry name" value="ATP-grasp fold, A domain"/>
    <property type="match status" value="1"/>
</dbReference>
<evidence type="ECO:0000256" key="10">
    <source>
        <dbReference type="ARBA" id="ARBA00022741"/>
    </source>
</evidence>
<evidence type="ECO:0000256" key="15">
    <source>
        <dbReference type="PROSITE-ProRule" id="PRU00409"/>
    </source>
</evidence>
<dbReference type="InterPro" id="IPR020562">
    <property type="entry name" value="PRibGlycinamide_synth_N"/>
</dbReference>
<dbReference type="Gene3D" id="3.90.650.10">
    <property type="entry name" value="PurM-like C-terminal domain"/>
    <property type="match status" value="2"/>
</dbReference>
<comment type="similarity">
    <text evidence="4 16">In the N-terminal section; belongs to the GARS family.</text>
</comment>
<dbReference type="PROSITE" id="PS00184">
    <property type="entry name" value="GARS"/>
    <property type="match status" value="1"/>
</dbReference>
<sequence>MSSKATLVGGKQLLVVGSGGREHAICWKLSQSEQVVKIYALPGSHGIAQVPKCSNLSDVNAKDFQGIASWCKKQSIDLVIVGPEDPLANGLGDALNKAGVRCFGPNKKGAQIESDKKWAKDFMLRHSIPTARYASFTDVNQAKEFINSAPYKALVVKAAGLAAGKGVVVAADTVEACQAVDEILGQRKYGNAGETVVIEELLVGEEVSVLAFVDTQHAQAMLPAQDHKRLREGDEGPNTGGMGAYCPCPLIPPADLERINRAILQKAVDALRQEGIHYCGVLYAGLMLTVDGPKVLEFNCRFGDPETQVILPLLETDLYAVMSACCENRLKEIQLQWREDVSAVGVVMASAGYPETSTKGCIIEGMPPNTADELIFHSGVAVNKTGQYLTNGGRVLIAVALREDLRQAAADATKICQGITFSGAGAQFRTDIAEKAFKMLKTFVPTFKALSYKDSGVDIDAGDDLVQRIKPLSRGTQRPGVVGGLGGFGGLFRLNELNYKNPVICEAINGVGTKIKLALEHEMYESIGYDLLAMCVNDVLESGAEPVAFLDYIACGKLQVPIAAQIVKGISDGCREAGCALLGGETAEMPTVYEVGKYDIAGYSVGILEAGKELPKFQQYEEGDLLISLPANGLHCAGFHALLKQLEMADIDLTVKCEFGDETKTLGQQLCEPSRIYVKEVLALLRECDVKAISHITTGLLPDVQRIIPPDHEISLDFGDLKIPAIYGWLVGRLRLTPQTLLDNLNCGIGLVMIVPKRCTVWKRLLGSGAKVFGVLKRKMHSCHQEHQIEVRNFIEGLEKSIERFGGLSERNMRTLDEPHERDLALELCDGALTQQRNETLTTKLGRRLMGVPKTYKDPVLVLGTDGVGTKIKIAQQTERNGTVGIDLVAMCVNDILCNGAEPLTFSSYYACGDLVEETATSITGGVIEGAAQAGSSLVETHIAEVPLLYASDVYDLAGFSLGIAEYSRLLPRTDEIRAGDVLIGLPSSGVHSNGFSLVHAIMKQAGVTFQDKAPFSHNTFGEEFLTPTRIYVKALLPLVQQGHIKALAHITGGGLTENIPRVLPKTLAVQLDAKQWNIPPVFGWLAATGNVAPQEMQRTYNCGLGVILVVSPKYEQSVLAELQYRERATRVGVVVKRTKSEAPQVVVENFQSCLQRAQKLQNKPRKRVAVLISGTGSNLQALIDACRDTSQGVHADIVLVISNKAGVLGLERAEKAGIPSVFISHREYAKREDFDAEMSKKLLEHNVDLVCLAGFMRVLSEQFVRQWKGRLVNIHPSLLPKHPGLKVQQKALDAGDKESGCTVHFVDEGVDTGGIIVQASVPILPDDTEESLTKRIHVAEHFAFPKALRLLATETVKLSADGKVIFS</sequence>
<comment type="pathway">
    <text evidence="1 16">Purine metabolism; IMP biosynthesis via de novo pathway; 5-amino-1-(5-phospho-D-ribosyl)imidazole from N(2)-formyl-N(1)-(5-phospho-D-ribosyl)glycinamide: step 2/2.</text>
</comment>
<evidence type="ECO:0000256" key="16">
    <source>
        <dbReference type="RuleBase" id="RU363089"/>
    </source>
</evidence>
<dbReference type="Pfam" id="PF00551">
    <property type="entry name" value="Formyl_trans_N"/>
    <property type="match status" value="1"/>
</dbReference>
<dbReference type="InterPro" id="IPR002376">
    <property type="entry name" value="Formyl_transf_N"/>
</dbReference>
<dbReference type="PROSITE" id="PS50975">
    <property type="entry name" value="ATP_GRASP"/>
    <property type="match status" value="1"/>
</dbReference>
<evidence type="ECO:0000256" key="9">
    <source>
        <dbReference type="ARBA" id="ARBA00022723"/>
    </source>
</evidence>
<dbReference type="FunFam" id="3.30.470.20:FF:000018">
    <property type="entry name" value="Trifunctional purine biosynthetic protein adenosine-3"/>
    <property type="match status" value="1"/>
</dbReference>
<evidence type="ECO:0000256" key="8">
    <source>
        <dbReference type="ARBA" id="ARBA00022679"/>
    </source>
</evidence>
<dbReference type="HAMAP" id="MF_01930">
    <property type="entry name" value="PurN"/>
    <property type="match status" value="1"/>
</dbReference>
<dbReference type="PROSITE" id="PS00373">
    <property type="entry name" value="GART"/>
    <property type="match status" value="1"/>
</dbReference>
<dbReference type="InterPro" id="IPR011054">
    <property type="entry name" value="Rudment_hybrid_motif"/>
</dbReference>
<dbReference type="EC" id="2.1.2.2" evidence="16"/>
<dbReference type="FunFam" id="3.40.50.20:FF:000006">
    <property type="entry name" value="Phosphoribosylamine--glycine ligase, chloroplastic"/>
    <property type="match status" value="1"/>
</dbReference>
<dbReference type="GO" id="GO:0005829">
    <property type="term" value="C:cytosol"/>
    <property type="evidence" value="ECO:0007669"/>
    <property type="project" value="TreeGrafter"/>
</dbReference>
<organism evidence="18">
    <name type="scientific">Bactrocera dorsalis</name>
    <name type="common">Oriental fruit fly</name>
    <name type="synonym">Dacus dorsalis</name>
    <dbReference type="NCBI Taxonomy" id="27457"/>
    <lineage>
        <taxon>Eukaryota</taxon>
        <taxon>Metazoa</taxon>
        <taxon>Ecdysozoa</taxon>
        <taxon>Arthropoda</taxon>
        <taxon>Hexapoda</taxon>
        <taxon>Insecta</taxon>
        <taxon>Pterygota</taxon>
        <taxon>Neoptera</taxon>
        <taxon>Endopterygota</taxon>
        <taxon>Diptera</taxon>
        <taxon>Brachycera</taxon>
        <taxon>Muscomorpha</taxon>
        <taxon>Tephritoidea</taxon>
        <taxon>Tephritidae</taxon>
        <taxon>Bactrocera</taxon>
        <taxon>Bactrocera</taxon>
    </lineage>
</organism>
<comment type="catalytic activity">
    <reaction evidence="16">
        <text>N(1)-(5-phospho-beta-D-ribosyl)glycinamide + (6R)-10-formyltetrahydrofolate = N(2)-formyl-N(1)-(5-phospho-beta-D-ribosyl)glycinamide + (6S)-5,6,7,8-tetrahydrofolate + H(+)</text>
        <dbReference type="Rhea" id="RHEA:15053"/>
        <dbReference type="ChEBI" id="CHEBI:15378"/>
        <dbReference type="ChEBI" id="CHEBI:57453"/>
        <dbReference type="ChEBI" id="CHEBI:143788"/>
        <dbReference type="ChEBI" id="CHEBI:147286"/>
        <dbReference type="ChEBI" id="CHEBI:195366"/>
        <dbReference type="EC" id="2.1.2.2"/>
    </reaction>
</comment>
<dbReference type="SUPFAM" id="SSF56042">
    <property type="entry name" value="PurM C-terminal domain-like"/>
    <property type="match status" value="2"/>
</dbReference>
<comment type="catalytic activity">
    <reaction evidence="16">
        <text>2-formamido-N(1)-(5-O-phospho-beta-D-ribosyl)acetamidine + ATP = 5-amino-1-(5-phospho-beta-D-ribosyl)imidazole + ADP + phosphate + H(+)</text>
        <dbReference type="Rhea" id="RHEA:23032"/>
        <dbReference type="ChEBI" id="CHEBI:15378"/>
        <dbReference type="ChEBI" id="CHEBI:30616"/>
        <dbReference type="ChEBI" id="CHEBI:43474"/>
        <dbReference type="ChEBI" id="CHEBI:137981"/>
        <dbReference type="ChEBI" id="CHEBI:147287"/>
        <dbReference type="ChEBI" id="CHEBI:456216"/>
        <dbReference type="EC" id="6.3.3.1"/>
    </reaction>
</comment>
<dbReference type="GO" id="GO:0046084">
    <property type="term" value="P:adenine biosynthetic process"/>
    <property type="evidence" value="ECO:0007669"/>
    <property type="project" value="TreeGrafter"/>
</dbReference>
<dbReference type="SUPFAM" id="SSF53328">
    <property type="entry name" value="Formyltransferase"/>
    <property type="match status" value="1"/>
</dbReference>
<comment type="pathway">
    <text evidence="3 16">Purine metabolism; IMP biosynthesis via de novo pathway; N(1)-(5-phospho-D-ribosyl)glycinamide from 5-phospho-alpha-D-ribose 1-diphosphate: step 2/2.</text>
</comment>
<keyword evidence="11 16" id="KW-0658">Purine biosynthesis</keyword>
<feature type="domain" description="ATP-grasp" evidence="17">
    <location>
        <begin position="120"/>
        <end position="327"/>
    </location>
</feature>
<dbReference type="SUPFAM" id="SSF55326">
    <property type="entry name" value="PurM N-terminal domain-like"/>
    <property type="match status" value="2"/>
</dbReference>
<dbReference type="Pfam" id="PF02844">
    <property type="entry name" value="GARS_N"/>
    <property type="match status" value="1"/>
</dbReference>
<evidence type="ECO:0000256" key="5">
    <source>
        <dbReference type="ARBA" id="ARBA00008630"/>
    </source>
</evidence>
<dbReference type="GO" id="GO:0004641">
    <property type="term" value="F:phosphoribosylformylglycinamidine cyclo-ligase activity"/>
    <property type="evidence" value="ECO:0007669"/>
    <property type="project" value="UniProtKB-EC"/>
</dbReference>
<dbReference type="InterPro" id="IPR037123">
    <property type="entry name" value="PRibGlycinamide_synth_C_sf"/>
</dbReference>
<dbReference type="Pfam" id="PF02769">
    <property type="entry name" value="AIRS_C"/>
    <property type="match status" value="2"/>
</dbReference>
<dbReference type="InterPro" id="IPR000115">
    <property type="entry name" value="PRibGlycinamide_synth"/>
</dbReference>
<dbReference type="Pfam" id="PF02843">
    <property type="entry name" value="GARS_C"/>
    <property type="match status" value="1"/>
</dbReference>
<dbReference type="GO" id="GO:0004637">
    <property type="term" value="F:phosphoribosylamine-glycine ligase activity"/>
    <property type="evidence" value="ECO:0007669"/>
    <property type="project" value="UniProtKB-UniRule"/>
</dbReference>
<keyword evidence="8" id="KW-0808">Transferase</keyword>
<dbReference type="InterPro" id="IPR016185">
    <property type="entry name" value="PreATP-grasp_dom_sf"/>
</dbReference>
<dbReference type="InterPro" id="IPR020560">
    <property type="entry name" value="PRibGlycinamide_synth_C-dom"/>
</dbReference>
<dbReference type="InterPro" id="IPR004733">
    <property type="entry name" value="PurM_cligase"/>
</dbReference>
<dbReference type="InterPro" id="IPR010918">
    <property type="entry name" value="PurM-like_C_dom"/>
</dbReference>
<dbReference type="FunFam" id="3.30.1330.10:FF:000001">
    <property type="entry name" value="Phosphoribosylformylglycinamidine cyclo-ligase"/>
    <property type="match status" value="1"/>
</dbReference>
<reference evidence="18" key="1">
    <citation type="journal article" date="2014" name="BMC Genomics">
        <title>Characterizing the developmental transcriptome of the oriental fruit fly, Bactrocera dorsalis (Diptera: Tephritidae) through comparative genomic analysis with Drosophila melanogaster utilizing modENCODE datasets.</title>
        <authorList>
            <person name="Geib S.M."/>
            <person name="Calla B."/>
            <person name="Hall B."/>
            <person name="Hou S."/>
            <person name="Manoukis N.C."/>
        </authorList>
    </citation>
    <scope>NUCLEOTIDE SEQUENCE</scope>
    <source>
        <strain evidence="18">Punador</strain>
    </source>
</reference>
<dbReference type="SUPFAM" id="SSF56059">
    <property type="entry name" value="Glutathione synthetase ATP-binding domain-like"/>
    <property type="match status" value="1"/>
</dbReference>
<accession>A0A034VBM4</accession>
<dbReference type="EC" id="6.3.4.13" evidence="16"/>
<dbReference type="FunFam" id="3.90.650.10:FF:000019">
    <property type="entry name" value="Trifunctional purine biosynthetic protein adenosine-3"/>
    <property type="match status" value="1"/>
</dbReference>
<dbReference type="NCBIfam" id="TIGR00878">
    <property type="entry name" value="purM"/>
    <property type="match status" value="2"/>
</dbReference>
<dbReference type="PANTHER" id="PTHR10520">
    <property type="entry name" value="TRIFUNCTIONAL PURINE BIOSYNTHETIC PROTEIN ADENOSINE-3-RELATED"/>
    <property type="match status" value="1"/>
</dbReference>
<evidence type="ECO:0000256" key="7">
    <source>
        <dbReference type="ARBA" id="ARBA00022598"/>
    </source>
</evidence>
<keyword evidence="7 16" id="KW-0436">Ligase</keyword>
<dbReference type="OrthoDB" id="2018833at2759"/>
<keyword evidence="13 16" id="KW-0464">Manganese</keyword>
<dbReference type="PANTHER" id="PTHR10520:SF12">
    <property type="entry name" value="TRIFUNCTIONAL PURINE BIOSYNTHETIC PROTEIN ADENOSINE-3"/>
    <property type="match status" value="1"/>
</dbReference>
<keyword evidence="14 16" id="KW-0511">Multifunctional enzyme</keyword>
<protein>
    <recommendedName>
        <fullName evidence="16">Trifunctional purine biosynthetic protein adenosine-3</fullName>
    </recommendedName>
    <domain>
        <recommendedName>
            <fullName evidence="16">Phosphoribosylamine--glycine ligase</fullName>
            <ecNumber evidence="16">6.3.4.13</ecNumber>
        </recommendedName>
        <alternativeName>
            <fullName evidence="16">Glycinamide ribonucleotide synthetase</fullName>
            <shortName evidence="16">GARS</shortName>
        </alternativeName>
        <alternativeName>
            <fullName evidence="16">Phosphoribosylglycinamide synthetase</fullName>
        </alternativeName>
    </domain>
    <domain>
        <recommendedName>
            <fullName evidence="16">Phosphoribosylformylglycinamidine cyclo-ligase</fullName>
            <ecNumber evidence="16">6.3.3.1</ecNumber>
        </recommendedName>
        <alternativeName>
            <fullName evidence="16">AIR synthase</fullName>
            <shortName evidence="16">AIRS</shortName>
        </alternativeName>
        <alternativeName>
            <fullName evidence="16">Phosphoribosyl-aminoimidazole synthetase</fullName>
        </alternativeName>
    </domain>
    <domain>
        <recommendedName>
            <fullName evidence="16">Phosphoribosylglycinamide formyltransferase</fullName>
            <ecNumber evidence="16">2.1.2.2</ecNumber>
        </recommendedName>
        <alternativeName>
            <fullName evidence="16">5'-phosphoribosylglycinamide transformylase</fullName>
        </alternativeName>
        <alternativeName>
            <fullName evidence="16">GAR transformylase</fullName>
            <shortName evidence="16">GART</shortName>
        </alternativeName>
    </domain>
</protein>
<evidence type="ECO:0000256" key="3">
    <source>
        <dbReference type="ARBA" id="ARBA00005174"/>
    </source>
</evidence>
<dbReference type="InterPro" id="IPR016188">
    <property type="entry name" value="PurM-like_N"/>
</dbReference>
<evidence type="ECO:0000256" key="12">
    <source>
        <dbReference type="ARBA" id="ARBA00022840"/>
    </source>
</evidence>
<dbReference type="SMART" id="SM01209">
    <property type="entry name" value="GARS_A"/>
    <property type="match status" value="1"/>
</dbReference>
<dbReference type="NCBIfam" id="TIGR00639">
    <property type="entry name" value="PurN"/>
    <property type="match status" value="1"/>
</dbReference>
<dbReference type="SUPFAM" id="SSF52440">
    <property type="entry name" value="PreATP-grasp domain"/>
    <property type="match status" value="1"/>
</dbReference>
<dbReference type="Gene3D" id="3.40.50.170">
    <property type="entry name" value="Formyl transferase, N-terminal domain"/>
    <property type="match status" value="1"/>
</dbReference>
<keyword evidence="12 15" id="KW-0067">ATP-binding</keyword>
<dbReference type="Pfam" id="PF01071">
    <property type="entry name" value="GARS_A"/>
    <property type="match status" value="1"/>
</dbReference>
<dbReference type="GO" id="GO:0005524">
    <property type="term" value="F:ATP binding"/>
    <property type="evidence" value="ECO:0007669"/>
    <property type="project" value="UniProtKB-UniRule"/>
</dbReference>
<dbReference type="InterPro" id="IPR020561">
    <property type="entry name" value="PRibGlycinamid_synth_ATP-grasp"/>
</dbReference>
<dbReference type="InterPro" id="IPR036477">
    <property type="entry name" value="Formyl_transf_N_sf"/>
</dbReference>
<dbReference type="EC" id="6.3.3.1" evidence="16"/>
<evidence type="ECO:0000256" key="1">
    <source>
        <dbReference type="ARBA" id="ARBA00004686"/>
    </source>
</evidence>
<dbReference type="InterPro" id="IPR004607">
    <property type="entry name" value="GART"/>
</dbReference>
<dbReference type="Gene3D" id="3.40.50.20">
    <property type="match status" value="1"/>
</dbReference>
<evidence type="ECO:0000256" key="14">
    <source>
        <dbReference type="ARBA" id="ARBA00023268"/>
    </source>
</evidence>
<dbReference type="FunFam" id="3.30.1490.20:FF:000006">
    <property type="entry name" value="phosphoribosylamine--glycine ligase, chloroplastic-like"/>
    <property type="match status" value="1"/>
</dbReference>
<dbReference type="SUPFAM" id="SSF51246">
    <property type="entry name" value="Rudiment single hybrid motif"/>
    <property type="match status" value="1"/>
</dbReference>
<dbReference type="CDD" id="cd08645">
    <property type="entry name" value="FMT_core_GART"/>
    <property type="match status" value="1"/>
</dbReference>
<evidence type="ECO:0000256" key="13">
    <source>
        <dbReference type="ARBA" id="ARBA00023211"/>
    </source>
</evidence>
<dbReference type="Gene3D" id="3.30.470.20">
    <property type="entry name" value="ATP-grasp fold, B domain"/>
    <property type="match status" value="1"/>
</dbReference>
<evidence type="ECO:0000313" key="18">
    <source>
        <dbReference type="EMBL" id="JAC38958.1"/>
    </source>
</evidence>
<dbReference type="GO" id="GO:0006189">
    <property type="term" value="P:'de novo' IMP biosynthetic process"/>
    <property type="evidence" value="ECO:0007669"/>
    <property type="project" value="UniProtKB-UniRule"/>
</dbReference>
<evidence type="ECO:0000256" key="6">
    <source>
        <dbReference type="ARBA" id="ARBA00008696"/>
    </source>
</evidence>
<name>A0A034VBM4_BACDO</name>
<keyword evidence="10 15" id="KW-0547">Nucleotide-binding</keyword>
<dbReference type="InterPro" id="IPR020559">
    <property type="entry name" value="PRibGlycinamide_synth_CS"/>
</dbReference>
<comment type="similarity">
    <text evidence="5 16">In the C-terminal section; belongs to the GART family.</text>
</comment>
<dbReference type="Gene3D" id="3.90.600.10">
    <property type="entry name" value="Phosphoribosylglycinamide synthetase, C-terminal domain"/>
    <property type="match status" value="1"/>
</dbReference>
<dbReference type="GO" id="GO:0004644">
    <property type="term" value="F:phosphoribosylglycinamide formyltransferase activity"/>
    <property type="evidence" value="ECO:0007669"/>
    <property type="project" value="UniProtKB-EC"/>
</dbReference>
<comment type="similarity">
    <text evidence="6 16">In the central section; belongs to the AIR synthase family.</text>
</comment>
<dbReference type="InterPro" id="IPR001555">
    <property type="entry name" value="GART_AS"/>
</dbReference>
<dbReference type="UniPathway" id="UPA00074">
    <property type="reaction ID" value="UER00125"/>
</dbReference>
<dbReference type="SMART" id="SM01210">
    <property type="entry name" value="GARS_C"/>
    <property type="match status" value="1"/>
</dbReference>
<dbReference type="Pfam" id="PF00586">
    <property type="entry name" value="AIRS"/>
    <property type="match status" value="2"/>
</dbReference>
<evidence type="ECO:0000259" key="17">
    <source>
        <dbReference type="PROSITE" id="PS50975"/>
    </source>
</evidence>
<proteinExistence type="inferred from homology"/>